<protein>
    <submittedName>
        <fullName evidence="1">Uncharacterized protein</fullName>
    </submittedName>
</protein>
<organism evidence="1 2">
    <name type="scientific">Macroventuria anomochaeta</name>
    <dbReference type="NCBI Taxonomy" id="301207"/>
    <lineage>
        <taxon>Eukaryota</taxon>
        <taxon>Fungi</taxon>
        <taxon>Dikarya</taxon>
        <taxon>Ascomycota</taxon>
        <taxon>Pezizomycotina</taxon>
        <taxon>Dothideomycetes</taxon>
        <taxon>Pleosporomycetidae</taxon>
        <taxon>Pleosporales</taxon>
        <taxon>Pleosporineae</taxon>
        <taxon>Didymellaceae</taxon>
        <taxon>Macroventuria</taxon>
    </lineage>
</organism>
<dbReference type="EMBL" id="MU006726">
    <property type="protein sequence ID" value="KAF2625420.1"/>
    <property type="molecule type" value="Genomic_DNA"/>
</dbReference>
<keyword evidence="2" id="KW-1185">Reference proteome</keyword>
<name>A0ACB6RVH1_9PLEO</name>
<evidence type="ECO:0000313" key="1">
    <source>
        <dbReference type="EMBL" id="KAF2625420.1"/>
    </source>
</evidence>
<gene>
    <name evidence="1" type="ORF">BU25DRAFT_346006</name>
</gene>
<reference evidence="1" key="1">
    <citation type="journal article" date="2020" name="Stud. Mycol.">
        <title>101 Dothideomycetes genomes: a test case for predicting lifestyles and emergence of pathogens.</title>
        <authorList>
            <person name="Haridas S."/>
            <person name="Albert R."/>
            <person name="Binder M."/>
            <person name="Bloem J."/>
            <person name="Labutti K."/>
            <person name="Salamov A."/>
            <person name="Andreopoulos B."/>
            <person name="Baker S."/>
            <person name="Barry K."/>
            <person name="Bills G."/>
            <person name="Bluhm B."/>
            <person name="Cannon C."/>
            <person name="Castanera R."/>
            <person name="Culley D."/>
            <person name="Daum C."/>
            <person name="Ezra D."/>
            <person name="Gonzalez J."/>
            <person name="Henrissat B."/>
            <person name="Kuo A."/>
            <person name="Liang C."/>
            <person name="Lipzen A."/>
            <person name="Lutzoni F."/>
            <person name="Magnuson J."/>
            <person name="Mondo S."/>
            <person name="Nolan M."/>
            <person name="Ohm R."/>
            <person name="Pangilinan J."/>
            <person name="Park H.-J."/>
            <person name="Ramirez L."/>
            <person name="Alfaro M."/>
            <person name="Sun H."/>
            <person name="Tritt A."/>
            <person name="Yoshinaga Y."/>
            <person name="Zwiers L.-H."/>
            <person name="Turgeon B."/>
            <person name="Goodwin S."/>
            <person name="Spatafora J."/>
            <person name="Crous P."/>
            <person name="Grigoriev I."/>
        </authorList>
    </citation>
    <scope>NUCLEOTIDE SEQUENCE</scope>
    <source>
        <strain evidence="1">CBS 525.71</strain>
    </source>
</reference>
<comment type="caution">
    <text evidence="1">The sequence shown here is derived from an EMBL/GenBank/DDBJ whole genome shotgun (WGS) entry which is preliminary data.</text>
</comment>
<dbReference type="Proteomes" id="UP000799754">
    <property type="component" value="Unassembled WGS sequence"/>
</dbReference>
<evidence type="ECO:0000313" key="2">
    <source>
        <dbReference type="Proteomes" id="UP000799754"/>
    </source>
</evidence>
<accession>A0ACB6RVH1</accession>
<proteinExistence type="predicted"/>
<sequence length="85" mass="9330">MPRGRTCKHATASQAVEAARQLCHQRYLCNHQPQGPPEFIAYEPLLPGDPPCPTPINTGLQISSDIPIPRDKTSGHNPTLLDEHP</sequence>